<dbReference type="Pfam" id="PF00196">
    <property type="entry name" value="GerE"/>
    <property type="match status" value="1"/>
</dbReference>
<dbReference type="InterPro" id="IPR016032">
    <property type="entry name" value="Sig_transdc_resp-reg_C-effctor"/>
</dbReference>
<dbReference type="PANTHER" id="PTHR43214:SF24">
    <property type="entry name" value="TRANSCRIPTIONAL REGULATORY PROTEIN NARL-RELATED"/>
    <property type="match status" value="1"/>
</dbReference>
<dbReference type="SUPFAM" id="SSF46894">
    <property type="entry name" value="C-terminal effector domain of the bipartite response regulators"/>
    <property type="match status" value="1"/>
</dbReference>
<feature type="domain" description="HTH luxR-type" evidence="4">
    <location>
        <begin position="137"/>
        <end position="202"/>
    </location>
</feature>
<dbReference type="CDD" id="cd06170">
    <property type="entry name" value="LuxR_C_like"/>
    <property type="match status" value="1"/>
</dbReference>
<dbReference type="GO" id="GO:0003677">
    <property type="term" value="F:DNA binding"/>
    <property type="evidence" value="ECO:0007669"/>
    <property type="project" value="UniProtKB-KW"/>
</dbReference>
<dbReference type="AlphaFoldDB" id="A0AAC9HRY4"/>
<dbReference type="KEGG" id="ahm:TL08_18485"/>
<evidence type="ECO:0000259" key="4">
    <source>
        <dbReference type="PROSITE" id="PS50043"/>
    </source>
</evidence>
<sequence>MLVLASDPLSRMAIVGHLDAQPRIEVVAVEQQQRAGLDVIVFVADRVNVEALGRLRRMKAILSAPVVLVTGEIGSADVFTVVESNVVAVLPRQTITGPQIEEAVLTAAAGGGMLPSAMLGELLKQVKRLQHEVLLPHGLHASGLNAREIEVLRLMSDGLDTAEIAVKLGYSERLVKRVISTVTSRLGLHNRPHAVAYALRKGVI</sequence>
<keyword evidence="2" id="KW-0238">DNA-binding</keyword>
<dbReference type="InterPro" id="IPR000792">
    <property type="entry name" value="Tscrpt_reg_LuxR_C"/>
</dbReference>
<keyword evidence="6" id="KW-1185">Reference proteome</keyword>
<dbReference type="GO" id="GO:0006355">
    <property type="term" value="P:regulation of DNA-templated transcription"/>
    <property type="evidence" value="ECO:0007669"/>
    <property type="project" value="InterPro"/>
</dbReference>
<gene>
    <name evidence="5" type="ORF">TL08_18485</name>
</gene>
<dbReference type="EMBL" id="CP014859">
    <property type="protein sequence ID" value="AOS64492.1"/>
    <property type="molecule type" value="Genomic_DNA"/>
</dbReference>
<dbReference type="Gene3D" id="3.40.50.2300">
    <property type="match status" value="1"/>
</dbReference>
<name>A0AAC9HRY4_9PSEU</name>
<evidence type="ECO:0000256" key="1">
    <source>
        <dbReference type="ARBA" id="ARBA00023015"/>
    </source>
</evidence>
<evidence type="ECO:0000256" key="2">
    <source>
        <dbReference type="ARBA" id="ARBA00023125"/>
    </source>
</evidence>
<evidence type="ECO:0000313" key="5">
    <source>
        <dbReference type="EMBL" id="AOS64492.1"/>
    </source>
</evidence>
<proteinExistence type="predicted"/>
<keyword evidence="3" id="KW-0804">Transcription</keyword>
<organism evidence="5 6">
    <name type="scientific">Actinoalloteichus hymeniacidonis</name>
    <dbReference type="NCBI Taxonomy" id="340345"/>
    <lineage>
        <taxon>Bacteria</taxon>
        <taxon>Bacillati</taxon>
        <taxon>Actinomycetota</taxon>
        <taxon>Actinomycetes</taxon>
        <taxon>Pseudonocardiales</taxon>
        <taxon>Pseudonocardiaceae</taxon>
        <taxon>Actinoalloteichus</taxon>
    </lineage>
</organism>
<dbReference type="InterPro" id="IPR039420">
    <property type="entry name" value="WalR-like"/>
</dbReference>
<evidence type="ECO:0000313" key="6">
    <source>
        <dbReference type="Proteomes" id="UP000095210"/>
    </source>
</evidence>
<reference evidence="6" key="1">
    <citation type="submission" date="2016-03" db="EMBL/GenBank/DDBJ databases">
        <title>Complete genome sequence of the type strain Actinoalloteichus hymeniacidonis DSM 45092.</title>
        <authorList>
            <person name="Schaffert L."/>
            <person name="Albersmeier A."/>
            <person name="Winkler A."/>
            <person name="Kalinowski J."/>
            <person name="Zotchev S."/>
            <person name="Ruckert C."/>
        </authorList>
    </citation>
    <scope>NUCLEOTIDE SEQUENCE [LARGE SCALE GENOMIC DNA]</scope>
    <source>
        <strain evidence="6">HPA177(T) (DSM 45092(T))</strain>
    </source>
</reference>
<protein>
    <submittedName>
        <fullName evidence="5">Two component LuxR family transcriptional regulator</fullName>
    </submittedName>
</protein>
<evidence type="ECO:0000256" key="3">
    <source>
        <dbReference type="ARBA" id="ARBA00023163"/>
    </source>
</evidence>
<accession>A0AAC9HRY4</accession>
<dbReference type="PANTHER" id="PTHR43214">
    <property type="entry name" value="TWO-COMPONENT RESPONSE REGULATOR"/>
    <property type="match status" value="1"/>
</dbReference>
<keyword evidence="1" id="KW-0805">Transcription regulation</keyword>
<dbReference type="Proteomes" id="UP000095210">
    <property type="component" value="Chromosome"/>
</dbReference>
<dbReference type="SMART" id="SM00421">
    <property type="entry name" value="HTH_LUXR"/>
    <property type="match status" value="1"/>
</dbReference>
<dbReference type="PROSITE" id="PS50043">
    <property type="entry name" value="HTH_LUXR_2"/>
    <property type="match status" value="1"/>
</dbReference>